<organism evidence="2 3">
    <name type="scientific">Rhizophagus clarus</name>
    <dbReference type="NCBI Taxonomy" id="94130"/>
    <lineage>
        <taxon>Eukaryota</taxon>
        <taxon>Fungi</taxon>
        <taxon>Fungi incertae sedis</taxon>
        <taxon>Mucoromycota</taxon>
        <taxon>Glomeromycotina</taxon>
        <taxon>Glomeromycetes</taxon>
        <taxon>Glomerales</taxon>
        <taxon>Glomeraceae</taxon>
        <taxon>Rhizophagus</taxon>
    </lineage>
</organism>
<evidence type="ECO:0008006" key="4">
    <source>
        <dbReference type="Google" id="ProtNLM"/>
    </source>
</evidence>
<feature type="compositionally biased region" description="Basic residues" evidence="1">
    <location>
        <begin position="200"/>
        <end position="217"/>
    </location>
</feature>
<dbReference type="InterPro" id="IPR021109">
    <property type="entry name" value="Peptidase_aspartic_dom_sf"/>
</dbReference>
<sequence length="388" mass="43040">MTPEQQRGQFIRGLNPMNQYNIRMMAKFYDTQDNIIKALAEAEKYTLSQMNALSSIPVFLAANLYVDTNRSGGGMTKNEIEDLIKTIMASSQPQQNTDLQAIAKSFQVTMSRASKTLDNSKKLVNKRAEDRAIMRFLKDIARVRANEGLDEDYDYDPVDDITDSMASMTLNSTTINAIKSAVRSAVKKCTKCGRFGHTSHKYSVKKKRKSKKLKKSKVNLAIEPDSDSSSYDTSSSDSSDSDTSFSNSSDSDSDLNVHIAKAKIDKSEKHDLSGVATVPIESIGVTRNLPITLAPGCTIYEDFVVIDYHKPTLIFSNQLLKKYGCAVDWNTNELKIPLNGKDYIIPVTMHKVKNKLEVNCAISIANDDSLAPDCISQDLGADETLKKK</sequence>
<dbReference type="Gene3D" id="2.40.70.10">
    <property type="entry name" value="Acid Proteases"/>
    <property type="match status" value="1"/>
</dbReference>
<dbReference type="Proteomes" id="UP000247702">
    <property type="component" value="Unassembled WGS sequence"/>
</dbReference>
<dbReference type="AlphaFoldDB" id="A0A2Z6QI83"/>
<name>A0A2Z6QI83_9GLOM</name>
<keyword evidence="3" id="KW-1185">Reference proteome</keyword>
<accession>A0A2Z6QI83</accession>
<feature type="compositionally biased region" description="Low complexity" evidence="1">
    <location>
        <begin position="227"/>
        <end position="250"/>
    </location>
</feature>
<proteinExistence type="predicted"/>
<dbReference type="EMBL" id="BEXD01000551">
    <property type="protein sequence ID" value="GBB88372.1"/>
    <property type="molecule type" value="Genomic_DNA"/>
</dbReference>
<reference evidence="2 3" key="1">
    <citation type="submission" date="2017-11" db="EMBL/GenBank/DDBJ databases">
        <title>The genome of Rhizophagus clarus HR1 reveals common genetic basis of auxotrophy among arbuscular mycorrhizal fungi.</title>
        <authorList>
            <person name="Kobayashi Y."/>
        </authorList>
    </citation>
    <scope>NUCLEOTIDE SEQUENCE [LARGE SCALE GENOMIC DNA]</scope>
    <source>
        <strain evidence="2 3">HR1</strain>
    </source>
</reference>
<gene>
    <name evidence="2" type="ORF">RclHR1_14940004</name>
</gene>
<comment type="caution">
    <text evidence="2">The sequence shown here is derived from an EMBL/GenBank/DDBJ whole genome shotgun (WGS) entry which is preliminary data.</text>
</comment>
<evidence type="ECO:0000313" key="3">
    <source>
        <dbReference type="Proteomes" id="UP000247702"/>
    </source>
</evidence>
<protein>
    <recommendedName>
        <fullName evidence="4">CCHC-type domain-containing protein</fullName>
    </recommendedName>
</protein>
<feature type="region of interest" description="Disordered" evidence="1">
    <location>
        <begin position="200"/>
        <end position="253"/>
    </location>
</feature>
<evidence type="ECO:0000313" key="2">
    <source>
        <dbReference type="EMBL" id="GBB88372.1"/>
    </source>
</evidence>
<evidence type="ECO:0000256" key="1">
    <source>
        <dbReference type="SAM" id="MobiDB-lite"/>
    </source>
</evidence>